<reference evidence="5" key="1">
    <citation type="submission" date="2016-11" db="UniProtKB">
        <authorList>
            <consortium name="WormBaseParasite"/>
        </authorList>
    </citation>
    <scope>IDENTIFICATION</scope>
</reference>
<evidence type="ECO:0000313" key="4">
    <source>
        <dbReference type="Proteomes" id="UP000095282"/>
    </source>
</evidence>
<dbReference type="WBParaSite" id="Csp11.Scaffold629.g8432.t1">
    <property type="protein sequence ID" value="Csp11.Scaffold629.g8432.t1"/>
    <property type="gene ID" value="Csp11.Scaffold629.g8432"/>
</dbReference>
<dbReference type="PANTHER" id="PTHR12019">
    <property type="entry name" value="LAMINA-ASSOCIATED POLYPEPTIDE THYMOPOIETIN"/>
    <property type="match status" value="1"/>
</dbReference>
<sequence length="178" mass="19564">MDVSQLTDAELRDTLIQNGVNVGPIVASTRKVYEKKLIKVIGGANNQSKNHTDLNGSQILEDASEQSFEPIFKKQSLSPKTKSPPPRVFHQSSSEAAAVESDSDDGCEESMRYLTEEEMAADRAYARQLQGTESKGGFLGNTLTFAAIFVFIAVFAYFLIENAEQLKLLTEPNPEDTV</sequence>
<proteinExistence type="predicted"/>
<dbReference type="AlphaFoldDB" id="A0A1I7UE75"/>
<dbReference type="PROSITE" id="PS50954">
    <property type="entry name" value="LEM"/>
    <property type="match status" value="1"/>
</dbReference>
<dbReference type="Proteomes" id="UP000095282">
    <property type="component" value="Unplaced"/>
</dbReference>
<feature type="domain" description="LEM" evidence="3">
    <location>
        <begin position="1"/>
        <end position="44"/>
    </location>
</feature>
<dbReference type="InterPro" id="IPR051656">
    <property type="entry name" value="LEM_domain"/>
</dbReference>
<keyword evidence="2" id="KW-0472">Membrane</keyword>
<dbReference type="InterPro" id="IPR011015">
    <property type="entry name" value="LEM/LEM-like_dom_sf"/>
</dbReference>
<dbReference type="SMART" id="SM00540">
    <property type="entry name" value="LEM"/>
    <property type="match status" value="1"/>
</dbReference>
<name>A0A1I7UE75_9PELO</name>
<accession>A0A1I7UE75</accession>
<feature type="region of interest" description="Disordered" evidence="1">
    <location>
        <begin position="75"/>
        <end position="107"/>
    </location>
</feature>
<feature type="transmembrane region" description="Helical" evidence="2">
    <location>
        <begin position="138"/>
        <end position="160"/>
    </location>
</feature>
<dbReference type="PANTHER" id="PTHR12019:SF9">
    <property type="entry name" value="THYMOPOIETIN"/>
    <property type="match status" value="1"/>
</dbReference>
<organism evidence="4 5">
    <name type="scientific">Caenorhabditis tropicalis</name>
    <dbReference type="NCBI Taxonomy" id="1561998"/>
    <lineage>
        <taxon>Eukaryota</taxon>
        <taxon>Metazoa</taxon>
        <taxon>Ecdysozoa</taxon>
        <taxon>Nematoda</taxon>
        <taxon>Chromadorea</taxon>
        <taxon>Rhabditida</taxon>
        <taxon>Rhabditina</taxon>
        <taxon>Rhabditomorpha</taxon>
        <taxon>Rhabditoidea</taxon>
        <taxon>Rhabditidae</taxon>
        <taxon>Peloderinae</taxon>
        <taxon>Caenorhabditis</taxon>
    </lineage>
</organism>
<keyword evidence="2" id="KW-1133">Transmembrane helix</keyword>
<dbReference type="InterPro" id="IPR003887">
    <property type="entry name" value="LEM_dom"/>
</dbReference>
<dbReference type="Gene3D" id="1.10.720.40">
    <property type="match status" value="1"/>
</dbReference>
<dbReference type="FunFam" id="1.10.720.40:FF:000001">
    <property type="entry name" value="LEM domain containing 2, isoform CRA_a"/>
    <property type="match status" value="1"/>
</dbReference>
<dbReference type="SUPFAM" id="SSF63451">
    <property type="entry name" value="LEM domain"/>
    <property type="match status" value="1"/>
</dbReference>
<dbReference type="Pfam" id="PF03020">
    <property type="entry name" value="LEM"/>
    <property type="match status" value="1"/>
</dbReference>
<keyword evidence="2" id="KW-0812">Transmembrane</keyword>
<evidence type="ECO:0000256" key="2">
    <source>
        <dbReference type="SAM" id="Phobius"/>
    </source>
</evidence>
<evidence type="ECO:0000256" key="1">
    <source>
        <dbReference type="SAM" id="MobiDB-lite"/>
    </source>
</evidence>
<keyword evidence="4" id="KW-1185">Reference proteome</keyword>
<dbReference type="eggNOG" id="ENOG502QWCI">
    <property type="taxonomic scope" value="Eukaryota"/>
</dbReference>
<dbReference type="CDD" id="cd12940">
    <property type="entry name" value="LEM_LAP2_LEMD1"/>
    <property type="match status" value="1"/>
</dbReference>
<protein>
    <submittedName>
        <fullName evidence="5">LEM domain-containing protein</fullName>
    </submittedName>
</protein>
<dbReference type="STRING" id="1561998.A0A1I7UE75"/>
<evidence type="ECO:0000313" key="5">
    <source>
        <dbReference type="WBParaSite" id="Csp11.Scaffold629.g8432.t1"/>
    </source>
</evidence>
<evidence type="ECO:0000259" key="3">
    <source>
        <dbReference type="PROSITE" id="PS50954"/>
    </source>
</evidence>